<dbReference type="InterPro" id="IPR027831">
    <property type="entry name" value="DUF4485"/>
</dbReference>
<reference evidence="4 5" key="1">
    <citation type="submission" date="2024-03" db="EMBL/GenBank/DDBJ databases">
        <title>The genome assembly and annotation of the cricket Gryllus longicercus Weissman &amp; Gray.</title>
        <authorList>
            <person name="Szrajer S."/>
            <person name="Gray D."/>
            <person name="Ylla G."/>
        </authorList>
    </citation>
    <scope>NUCLEOTIDE SEQUENCE [LARGE SCALE GENOMIC DNA]</scope>
    <source>
        <strain evidence="4">DAG 2021-001</strain>
        <tissue evidence="4">Whole body minus gut</tissue>
    </source>
</reference>
<protein>
    <recommendedName>
        <fullName evidence="3">DUF4485 domain-containing protein</fullName>
    </recommendedName>
</protein>
<evidence type="ECO:0000256" key="1">
    <source>
        <dbReference type="SAM" id="Coils"/>
    </source>
</evidence>
<evidence type="ECO:0000313" key="4">
    <source>
        <dbReference type="EMBL" id="KAK7788614.1"/>
    </source>
</evidence>
<dbReference type="Proteomes" id="UP001378592">
    <property type="component" value="Unassembled WGS sequence"/>
</dbReference>
<dbReference type="Pfam" id="PF14846">
    <property type="entry name" value="DUF4485"/>
    <property type="match status" value="1"/>
</dbReference>
<accession>A0AAN9YXI6</accession>
<gene>
    <name evidence="4" type="ORF">R5R35_008523</name>
</gene>
<keyword evidence="5" id="KW-1185">Reference proteome</keyword>
<feature type="domain" description="DUF4485" evidence="3">
    <location>
        <begin position="13"/>
        <end position="90"/>
    </location>
</feature>
<comment type="caution">
    <text evidence="4">The sequence shown here is derived from an EMBL/GenBank/DDBJ whole genome shotgun (WGS) entry which is preliminary data.</text>
</comment>
<name>A0AAN9YXI6_9ORTH</name>
<sequence>MPTEKDEVEVVKLDEIFKDNLALIRPHVCSIKSIKDANLCRLWLERLNACSAEEKVMRNVYVSELRCQVEAGILNPPFNYPPSDGTLAPFIPAVYNEFDDTPYQEDDSSQSDVSVTTLCQLYHDTEEESKLSAEASLTDVSEMQTEHGEWLQLQQQYEERIAADQAVINRYKQALTFFLTSQTPNEEGMNKIMQLENMYEKKISVLKLRIKELKNQNTNLQKNLENLQRSREQEKCDNCDWNSLFEEISNLKTKLADVQSSKDTLEENHREVLFHYQREMANALCHLCQRLNEAKLRNRNVEMKLQVALDQLENLFVQPSKEKLAHTTEDCECTENKNQVHDVNSKLMSLKSLIALKNEEVKHLEAVLKTHCFKMQEEVNFIKDDLKVVSEKKDKKFKAKVTELQKVVDKHCRMKAKLLKNYNNKLCYMQKERHLEVKGLELQLHTQRAEIVASLSRDKQKELEVMVENLEERYKEMLLETEKKFMRRQEEDQKRISQLEAELSDHLPKKHMSESQ</sequence>
<proteinExistence type="predicted"/>
<evidence type="ECO:0000256" key="2">
    <source>
        <dbReference type="SAM" id="MobiDB-lite"/>
    </source>
</evidence>
<evidence type="ECO:0000313" key="5">
    <source>
        <dbReference type="Proteomes" id="UP001378592"/>
    </source>
</evidence>
<feature type="region of interest" description="Disordered" evidence="2">
    <location>
        <begin position="489"/>
        <end position="516"/>
    </location>
</feature>
<feature type="coiled-coil region" evidence="1">
    <location>
        <begin position="196"/>
        <end position="311"/>
    </location>
</feature>
<dbReference type="AlphaFoldDB" id="A0AAN9YXI6"/>
<evidence type="ECO:0000259" key="3">
    <source>
        <dbReference type="Pfam" id="PF14846"/>
    </source>
</evidence>
<organism evidence="4 5">
    <name type="scientific">Gryllus longicercus</name>
    <dbReference type="NCBI Taxonomy" id="2509291"/>
    <lineage>
        <taxon>Eukaryota</taxon>
        <taxon>Metazoa</taxon>
        <taxon>Ecdysozoa</taxon>
        <taxon>Arthropoda</taxon>
        <taxon>Hexapoda</taxon>
        <taxon>Insecta</taxon>
        <taxon>Pterygota</taxon>
        <taxon>Neoptera</taxon>
        <taxon>Polyneoptera</taxon>
        <taxon>Orthoptera</taxon>
        <taxon>Ensifera</taxon>
        <taxon>Gryllidea</taxon>
        <taxon>Grylloidea</taxon>
        <taxon>Gryllidae</taxon>
        <taxon>Gryllinae</taxon>
        <taxon>Gryllus</taxon>
    </lineage>
</organism>
<keyword evidence="1" id="KW-0175">Coiled coil</keyword>
<dbReference type="EMBL" id="JAZDUA010000997">
    <property type="protein sequence ID" value="KAK7788614.1"/>
    <property type="molecule type" value="Genomic_DNA"/>
</dbReference>